<dbReference type="EMBL" id="CASHTH010000170">
    <property type="protein sequence ID" value="CAI7992972.1"/>
    <property type="molecule type" value="Genomic_DNA"/>
</dbReference>
<protein>
    <recommendedName>
        <fullName evidence="1">Trimethylguanosine synthase</fullName>
    </recommendedName>
    <alternativeName>
        <fullName evidence="7">Cap-specific guanine-N(2) methyltransferase</fullName>
    </alternativeName>
</protein>
<name>A0AA35W4H1_GEOBA</name>
<comment type="similarity">
    <text evidence="2">Belongs to the methyltransferase superfamily. Trimethylguanosine synthase family.</text>
</comment>
<comment type="caution">
    <text evidence="9">The sequence shown here is derived from an EMBL/GenBank/DDBJ whole genome shotgun (WGS) entry which is preliminary data.</text>
</comment>
<accession>A0AA35W4H1</accession>
<evidence type="ECO:0000256" key="4">
    <source>
        <dbReference type="ARBA" id="ARBA00048740"/>
    </source>
</evidence>
<dbReference type="AlphaFoldDB" id="A0AA35W4H1"/>
<evidence type="ECO:0000256" key="7">
    <source>
        <dbReference type="ARBA" id="ARBA00049790"/>
    </source>
</evidence>
<evidence type="ECO:0000256" key="6">
    <source>
        <dbReference type="ARBA" id="ARBA00049075"/>
    </source>
</evidence>
<comment type="catalytic activity">
    <reaction evidence="3">
        <text>a 5'-end (N(2),N(7)-dimethyl 5'-triphosphoguanosine)-ribonucleoside in snoRNA + S-adenosyl-L-methionine = a 5'-end (N(2),N(2),N(7)-trimethyl 5'-triphosphoguanosine)-ribonucleoside in snoRNA + S-adenosyl-L-homocysteine + H(+)</text>
        <dbReference type="Rhea" id="RHEA:78507"/>
        <dbReference type="Rhea" id="RHEA-COMP:19088"/>
        <dbReference type="Rhea" id="RHEA-COMP:19090"/>
        <dbReference type="ChEBI" id="CHEBI:15378"/>
        <dbReference type="ChEBI" id="CHEBI:57856"/>
        <dbReference type="ChEBI" id="CHEBI:59789"/>
        <dbReference type="ChEBI" id="CHEBI:167623"/>
        <dbReference type="ChEBI" id="CHEBI:172880"/>
    </reaction>
    <physiologicalReaction direction="left-to-right" evidence="3">
        <dbReference type="Rhea" id="RHEA:78508"/>
    </physiologicalReaction>
</comment>
<feature type="chain" id="PRO_5041231511" description="Trimethylguanosine synthase" evidence="8">
    <location>
        <begin position="19"/>
        <end position="84"/>
    </location>
</feature>
<dbReference type="InterPro" id="IPR029063">
    <property type="entry name" value="SAM-dependent_MTases_sf"/>
</dbReference>
<comment type="catalytic activity">
    <reaction evidence="4">
        <text>a 5'-end (N(7)-methyl 5'-triphosphoguanosine)-ribonucleoside in snoRNA + S-adenosyl-L-methionine = a 5'-end (N(2),N(7)-dimethyl 5'-triphosphoguanosine)-ribonucleoside in snoRNA + S-adenosyl-L-homocysteine + H(+)</text>
        <dbReference type="Rhea" id="RHEA:78475"/>
        <dbReference type="Rhea" id="RHEA-COMP:19086"/>
        <dbReference type="Rhea" id="RHEA-COMP:19088"/>
        <dbReference type="ChEBI" id="CHEBI:15378"/>
        <dbReference type="ChEBI" id="CHEBI:57856"/>
        <dbReference type="ChEBI" id="CHEBI:59789"/>
        <dbReference type="ChEBI" id="CHEBI:156461"/>
        <dbReference type="ChEBI" id="CHEBI:172880"/>
    </reaction>
    <physiologicalReaction direction="left-to-right" evidence="4">
        <dbReference type="Rhea" id="RHEA:78476"/>
    </physiologicalReaction>
</comment>
<dbReference type="Pfam" id="PF09445">
    <property type="entry name" value="Methyltransf_15"/>
    <property type="match status" value="1"/>
</dbReference>
<evidence type="ECO:0000256" key="8">
    <source>
        <dbReference type="SAM" id="SignalP"/>
    </source>
</evidence>
<dbReference type="InterPro" id="IPR019012">
    <property type="entry name" value="RNA_cap_Gua-N2-MeTrfase"/>
</dbReference>
<evidence type="ECO:0000256" key="1">
    <source>
        <dbReference type="ARBA" id="ARBA00018517"/>
    </source>
</evidence>
<comment type="catalytic activity">
    <reaction evidence="5">
        <text>a 5'-end (N(2),N(7)-dimethyl 5'-triphosphoguanosine)-ribonucleoside in snRNA + S-adenosyl-L-methionine = a 5'-end (N(2),N(2),N(7)-trimethyl 5'-triphosphoguanosine)-ribonucleoside in snRNA + S-adenosyl-L-homocysteine + H(+)</text>
        <dbReference type="Rhea" id="RHEA:78479"/>
        <dbReference type="Rhea" id="RHEA-COMP:19087"/>
        <dbReference type="Rhea" id="RHEA-COMP:19089"/>
        <dbReference type="ChEBI" id="CHEBI:15378"/>
        <dbReference type="ChEBI" id="CHEBI:57856"/>
        <dbReference type="ChEBI" id="CHEBI:59789"/>
        <dbReference type="ChEBI" id="CHEBI:167623"/>
        <dbReference type="ChEBI" id="CHEBI:172880"/>
    </reaction>
    <physiologicalReaction direction="left-to-right" evidence="5">
        <dbReference type="Rhea" id="RHEA:78480"/>
    </physiologicalReaction>
</comment>
<feature type="non-terminal residue" evidence="9">
    <location>
        <position position="84"/>
    </location>
</feature>
<dbReference type="GO" id="GO:0008168">
    <property type="term" value="F:methyltransferase activity"/>
    <property type="evidence" value="ECO:0007669"/>
    <property type="project" value="InterPro"/>
</dbReference>
<dbReference type="GO" id="GO:0036261">
    <property type="term" value="P:7-methylguanosine cap hypermethylation"/>
    <property type="evidence" value="ECO:0007669"/>
    <property type="project" value="InterPro"/>
</dbReference>
<feature type="signal peptide" evidence="8">
    <location>
        <begin position="1"/>
        <end position="18"/>
    </location>
</feature>
<proteinExistence type="inferred from homology"/>
<keyword evidence="8" id="KW-0732">Signal</keyword>
<reference evidence="9" key="1">
    <citation type="submission" date="2023-03" db="EMBL/GenBank/DDBJ databases">
        <authorList>
            <person name="Steffen K."/>
            <person name="Cardenas P."/>
        </authorList>
    </citation>
    <scope>NUCLEOTIDE SEQUENCE</scope>
</reference>
<organism evidence="9 10">
    <name type="scientific">Geodia barretti</name>
    <name type="common">Barrett's horny sponge</name>
    <dbReference type="NCBI Taxonomy" id="519541"/>
    <lineage>
        <taxon>Eukaryota</taxon>
        <taxon>Metazoa</taxon>
        <taxon>Porifera</taxon>
        <taxon>Demospongiae</taxon>
        <taxon>Heteroscleromorpha</taxon>
        <taxon>Tetractinellida</taxon>
        <taxon>Astrophorina</taxon>
        <taxon>Geodiidae</taxon>
        <taxon>Geodia</taxon>
    </lineage>
</organism>
<dbReference type="Gene3D" id="3.40.50.150">
    <property type="entry name" value="Vaccinia Virus protein VP39"/>
    <property type="match status" value="1"/>
</dbReference>
<gene>
    <name evidence="9" type="ORF">GBAR_LOCUS1164</name>
</gene>
<keyword evidence="10" id="KW-1185">Reference proteome</keyword>
<evidence type="ECO:0000256" key="3">
    <source>
        <dbReference type="ARBA" id="ARBA00047418"/>
    </source>
</evidence>
<comment type="catalytic activity">
    <reaction evidence="6">
        <text>a 5'-end (N(7)-methyl 5'-triphosphoguanosine)-ribonucleoside in snRNA + S-adenosyl-L-methionine = a 5'-end (N(2),N(7)-dimethyl 5'-triphosphoguanosine)-ribonucleoside in snRNA + S-adenosyl-L-homocysteine + H(+)</text>
        <dbReference type="Rhea" id="RHEA:78471"/>
        <dbReference type="Rhea" id="RHEA-COMP:19085"/>
        <dbReference type="Rhea" id="RHEA-COMP:19087"/>
        <dbReference type="ChEBI" id="CHEBI:15378"/>
        <dbReference type="ChEBI" id="CHEBI:57856"/>
        <dbReference type="ChEBI" id="CHEBI:59789"/>
        <dbReference type="ChEBI" id="CHEBI:156461"/>
        <dbReference type="ChEBI" id="CHEBI:172880"/>
    </reaction>
    <physiologicalReaction direction="left-to-right" evidence="6">
        <dbReference type="Rhea" id="RHEA:78472"/>
    </physiologicalReaction>
</comment>
<sequence length="84" mass="9088">YCVCLSVCLLLVISLLECSFVSQRIPSTERAMKAVDVVFLSPPWGGPAYSSSSVFDLHSMSPLNGYPPLSSLLFLPSPHTLTNV</sequence>
<dbReference type="Proteomes" id="UP001174909">
    <property type="component" value="Unassembled WGS sequence"/>
</dbReference>
<evidence type="ECO:0000256" key="5">
    <source>
        <dbReference type="ARBA" id="ARBA00048763"/>
    </source>
</evidence>
<evidence type="ECO:0000256" key="2">
    <source>
        <dbReference type="ARBA" id="ARBA00025783"/>
    </source>
</evidence>
<evidence type="ECO:0000313" key="9">
    <source>
        <dbReference type="EMBL" id="CAI7992972.1"/>
    </source>
</evidence>
<evidence type="ECO:0000313" key="10">
    <source>
        <dbReference type="Proteomes" id="UP001174909"/>
    </source>
</evidence>